<comment type="caution">
    <text evidence="1">The sequence shown here is derived from an EMBL/GenBank/DDBJ whole genome shotgun (WGS) entry which is preliminary data.</text>
</comment>
<evidence type="ECO:0000313" key="1">
    <source>
        <dbReference type="EMBL" id="KAI9509129.1"/>
    </source>
</evidence>
<organism evidence="1 2">
    <name type="scientific">Russula earlei</name>
    <dbReference type="NCBI Taxonomy" id="71964"/>
    <lineage>
        <taxon>Eukaryota</taxon>
        <taxon>Fungi</taxon>
        <taxon>Dikarya</taxon>
        <taxon>Basidiomycota</taxon>
        <taxon>Agaricomycotina</taxon>
        <taxon>Agaricomycetes</taxon>
        <taxon>Russulales</taxon>
        <taxon>Russulaceae</taxon>
        <taxon>Russula</taxon>
    </lineage>
</organism>
<name>A0ACC0UDI1_9AGAM</name>
<protein>
    <submittedName>
        <fullName evidence="1">Mus7/MMS22 family-domain-containing protein</fullName>
    </submittedName>
</protein>
<sequence>MRTVTSSGFVIFCLALGVTTKLRRAFTGLAAPATAELATRTEAGPEEGYEEILNRMLPAVDAGQVSSYLLMNVDVPLDAASTSDADERELLEAASSDLYWDRVIARGHLHSHPPNPMSHQGNDTKWGASQIYRRSAYAVDTHSSTLCPGPHTPSSEAPYGSLNRTAFENITPPVRTDWEPPTSSPVSSFPARSLSVSSLFPPPCSPSRYGAIGNHSMSSPDPLQLVSPATRLAGADDHHFPSTGHDAGFHMAAGLVRQDLCSNPGPSASPSSSRHLFCGFSLQPSGSRRHLSSPDPSTAPAPPTTEVNHDQISALEANASPAGGRYSMRTRQPRQLKPYAFDRMEYTHQLKHHPDAIVKFRGHRIPAESSSSSPSCSAEGDTDGAPENVSGERPSKDVRFPPHAKQKKRPRTNTHHPSAPPPAPPRVSGVQLSRGSLSPNGRSRGSSATVDRAVAVSIPDLGIDDNLEEAAAWYPDAFNDLSSALGSDDAVPLRTVQNDLRVNDTLPPQIKRRRRAPRRLPRLSPLTSPVSHSSGRSFPLSKPALLGAISLDTSSDTSSSASESTRSSDDVTLLSEESALVLVDDHAAFLAPKQECSLSQTFPKRRLRPSAYPVITDFFVRGDRGNQKRRRKHGIAPPEKHGRSKHASGNVRVKDRRNSKARVRRRPGRPQQPADLSVFTVAGGRVLSGWQRRNAVTIDTEDLAFRKALEPLAHRPRPPPIRPPSEMHHLRRLPRQILQSPVRPIASSSMSKGVDLVPSKETRRRIVVDFEIPFLSSGKVYTASSYLGKGWLYELLSIVSGTPLSHPPPAVEVDGHRLSPVSSALDYTVFLPYACDSFAKVLNDPLAMSHEEFTSWSSNMHAVCSLVSWILASPVGNHSHLIRTASLEYTGSLIARIDTVLEDSDDRAKSLCSSILFLYWFAVELLVRACVGASGSEEDLSTAISARVAGIVDRLLQVGLHATVSHVVANHELLDDFSSYPCAAELWICVVHLGTVRASGAGNFPSVVEILQQSLLATESVAQGGLHASEEIWCTLFGLSALSQFSAHGVSTSSARMGASWELVLLALDYIRLVVEPQTESDLSARSLRRRDAYIRLVVSRCLILHQRWCWRLDDDASATLFRRLVEVFKSRKFADLRGEVAGFAAFVQENDARLLAEHSNTDSAFTILLKLIYASAEQMRPALSEDEYLSRTKKLLSLVTPVGSVQLGTPRWPYDERLSMLYNRFSSLALAIRILPSAENVLYRVSLARRYVDFRGSAAPTRSVCIRAAAHLALQALDMALPVGPALEWTSEIAQILMTEFRAVAVPPADDDARGRRSESVQCIQLVLSGLLDMSRAISASAGCLFPVLAEVELGAIPTIQVLVQGIVDAHLDLALSLQEEAPPHEQHEQQQQRHPVPQPTTKNQEESQDEYGQFDLNWDDPMVLAALDDAAAPAPPTTMQYTYQSIVEHIKSAAASPVVFEAIISAFQNQRRQRQGLTAGGSVP</sequence>
<accession>A0ACC0UDI1</accession>
<keyword evidence="2" id="KW-1185">Reference proteome</keyword>
<dbReference type="Proteomes" id="UP001207468">
    <property type="component" value="Unassembled WGS sequence"/>
</dbReference>
<gene>
    <name evidence="1" type="ORF">F5148DRAFT_1148514</name>
</gene>
<dbReference type="EMBL" id="JAGFNK010000071">
    <property type="protein sequence ID" value="KAI9509129.1"/>
    <property type="molecule type" value="Genomic_DNA"/>
</dbReference>
<reference evidence="1" key="1">
    <citation type="submission" date="2021-03" db="EMBL/GenBank/DDBJ databases">
        <title>Evolutionary priming and transition to the ectomycorrhizal habit in an iconic lineage of mushroom-forming fungi: is preadaptation a requirement?</title>
        <authorList>
            <consortium name="DOE Joint Genome Institute"/>
            <person name="Looney B.P."/>
            <person name="Miyauchi S."/>
            <person name="Morin E."/>
            <person name="Drula E."/>
            <person name="Courty P.E."/>
            <person name="Chicoki N."/>
            <person name="Fauchery L."/>
            <person name="Kohler A."/>
            <person name="Kuo A."/>
            <person name="LaButti K."/>
            <person name="Pangilinan J."/>
            <person name="Lipzen A."/>
            <person name="Riley R."/>
            <person name="Andreopoulos W."/>
            <person name="He G."/>
            <person name="Johnson J."/>
            <person name="Barry K.W."/>
            <person name="Grigoriev I.V."/>
            <person name="Nagy L."/>
            <person name="Hibbett D."/>
            <person name="Henrissat B."/>
            <person name="Matheny P.B."/>
            <person name="Labbe J."/>
            <person name="Martin A.F."/>
        </authorList>
    </citation>
    <scope>NUCLEOTIDE SEQUENCE</scope>
    <source>
        <strain evidence="1">BPL698</strain>
    </source>
</reference>
<proteinExistence type="predicted"/>
<evidence type="ECO:0000313" key="2">
    <source>
        <dbReference type="Proteomes" id="UP001207468"/>
    </source>
</evidence>